<evidence type="ECO:0000256" key="3">
    <source>
        <dbReference type="ARBA" id="ARBA00023163"/>
    </source>
</evidence>
<dbReference type="PROSITE" id="PS50932">
    <property type="entry name" value="HTH_LACI_2"/>
    <property type="match status" value="1"/>
</dbReference>
<dbReference type="RefSeq" id="WP_378375008.1">
    <property type="nucleotide sequence ID" value="NZ_JBHMAS010000034.1"/>
</dbReference>
<keyword evidence="1" id="KW-0805">Transcription regulation</keyword>
<dbReference type="PANTHER" id="PTHR30146:SF153">
    <property type="entry name" value="LACTOSE OPERON REPRESSOR"/>
    <property type="match status" value="1"/>
</dbReference>
<evidence type="ECO:0000313" key="5">
    <source>
        <dbReference type="EMBL" id="MFB9781180.1"/>
    </source>
</evidence>
<dbReference type="SUPFAM" id="SSF47413">
    <property type="entry name" value="lambda repressor-like DNA-binding domains"/>
    <property type="match status" value="1"/>
</dbReference>
<dbReference type="InterPro" id="IPR046335">
    <property type="entry name" value="LacI/GalR-like_sensor"/>
</dbReference>
<proteinExistence type="predicted"/>
<dbReference type="Proteomes" id="UP001589587">
    <property type="component" value="Unassembled WGS sequence"/>
</dbReference>
<dbReference type="Gene3D" id="3.40.50.2300">
    <property type="match status" value="2"/>
</dbReference>
<reference evidence="5 6" key="1">
    <citation type="submission" date="2024-09" db="EMBL/GenBank/DDBJ databases">
        <authorList>
            <person name="Sun Q."/>
            <person name="Mori K."/>
        </authorList>
    </citation>
    <scope>NUCLEOTIDE SEQUENCE [LARGE SCALE GENOMIC DNA]</scope>
    <source>
        <strain evidence="5 6">JCM 11411</strain>
    </source>
</reference>
<evidence type="ECO:0000313" key="6">
    <source>
        <dbReference type="Proteomes" id="UP001589587"/>
    </source>
</evidence>
<dbReference type="SUPFAM" id="SSF53822">
    <property type="entry name" value="Periplasmic binding protein-like I"/>
    <property type="match status" value="1"/>
</dbReference>
<dbReference type="InterPro" id="IPR010982">
    <property type="entry name" value="Lambda_DNA-bd_dom_sf"/>
</dbReference>
<organism evidence="5 6">
    <name type="scientific">Rhodococcus baikonurensis</name>
    <dbReference type="NCBI Taxonomy" id="172041"/>
    <lineage>
        <taxon>Bacteria</taxon>
        <taxon>Bacillati</taxon>
        <taxon>Actinomycetota</taxon>
        <taxon>Actinomycetes</taxon>
        <taxon>Mycobacteriales</taxon>
        <taxon>Nocardiaceae</taxon>
        <taxon>Rhodococcus</taxon>
        <taxon>Rhodococcus erythropolis group</taxon>
    </lineage>
</organism>
<dbReference type="GO" id="GO:0003677">
    <property type="term" value="F:DNA binding"/>
    <property type="evidence" value="ECO:0007669"/>
    <property type="project" value="UniProtKB-KW"/>
</dbReference>
<keyword evidence="6" id="KW-1185">Reference proteome</keyword>
<dbReference type="InterPro" id="IPR028082">
    <property type="entry name" value="Peripla_BP_I"/>
</dbReference>
<gene>
    <name evidence="5" type="ORF">ACFFQ6_15905</name>
</gene>
<dbReference type="PANTHER" id="PTHR30146">
    <property type="entry name" value="LACI-RELATED TRANSCRIPTIONAL REPRESSOR"/>
    <property type="match status" value="1"/>
</dbReference>
<keyword evidence="2 5" id="KW-0238">DNA-binding</keyword>
<evidence type="ECO:0000259" key="4">
    <source>
        <dbReference type="PROSITE" id="PS50932"/>
    </source>
</evidence>
<feature type="domain" description="HTH lacI-type" evidence="4">
    <location>
        <begin position="7"/>
        <end position="61"/>
    </location>
</feature>
<dbReference type="InterPro" id="IPR000843">
    <property type="entry name" value="HTH_LacI"/>
</dbReference>
<keyword evidence="3" id="KW-0804">Transcription</keyword>
<protein>
    <submittedName>
        <fullName evidence="5">LacI family DNA-binding transcriptional regulator</fullName>
    </submittedName>
</protein>
<dbReference type="Pfam" id="PF13377">
    <property type="entry name" value="Peripla_BP_3"/>
    <property type="match status" value="1"/>
</dbReference>
<dbReference type="EMBL" id="JBHMAS010000034">
    <property type="protein sequence ID" value="MFB9781180.1"/>
    <property type="molecule type" value="Genomic_DNA"/>
</dbReference>
<accession>A0ABV5XFD4</accession>
<evidence type="ECO:0000256" key="2">
    <source>
        <dbReference type="ARBA" id="ARBA00023125"/>
    </source>
</evidence>
<dbReference type="CDD" id="cd01392">
    <property type="entry name" value="HTH_LacI"/>
    <property type="match status" value="1"/>
</dbReference>
<sequence>MITPNVPTLRDVASAAGVAVSTVSYALNGKGRVDAATRARVQEVADRLGYRANRSAQNLRTGRTATLGLMLPAPDQLSSAEYLNFDWYGRVATAATQAAFHGDHSLLLLPSMKDPNGLRRIEMDGVLIVDPMTHDPRVDVLKKIGIPAVAVGPGNPDQFEWSISPDLVATTETLLNHLTEQGATDILILNPGMGSAWTRATNTAYLEWCRTHGVTPRAADEPTPFEGVDTVEKMVATAYALTHEALTSENPPDAILSVILGCAPAAARAALDLGLSIPGNVLIAQDIDEPALLTADPPITAVDFFPEEQATLAVSALLALIDGDVPAVQSHTRSELRVRASTARSLTP</sequence>
<name>A0ABV5XFD4_9NOCA</name>
<evidence type="ECO:0000256" key="1">
    <source>
        <dbReference type="ARBA" id="ARBA00023015"/>
    </source>
</evidence>
<dbReference type="Gene3D" id="1.10.260.40">
    <property type="entry name" value="lambda repressor-like DNA-binding domains"/>
    <property type="match status" value="1"/>
</dbReference>
<dbReference type="SMART" id="SM00354">
    <property type="entry name" value="HTH_LACI"/>
    <property type="match status" value="1"/>
</dbReference>
<comment type="caution">
    <text evidence="5">The sequence shown here is derived from an EMBL/GenBank/DDBJ whole genome shotgun (WGS) entry which is preliminary data.</text>
</comment>
<dbReference type="Pfam" id="PF00356">
    <property type="entry name" value="LacI"/>
    <property type="match status" value="1"/>
</dbReference>